<sequence length="419" mass="46083">MSESGQSRHPATPPPSDAAAIGESIAVRTRSGGGAQRTVDILPSVNTSQYTFNCRQLSYAWQKANKPPWTKPATLRNIPIQQVVTTDDDDGEDLKLKLEDIFKKEMTYPGQIDESSSGCVWDILYGFGKEPRSWSKIDLLDAERFQSLLQDMKGGRNGRQVHLLLEETKPRGAQEPDGSDAAPKASQVRRAPSRPEGNAATFAQDVIQAVTKLKQQHRNCGNPRHTWCWVRPDGNHVVLNGPMLSSWANAITNPADSHSFFDHPPNTAVFDMTSPGNHTSPRPSPSPSTRTLGSPASIASASVAIPHTQPPTWFTVTQRDDERILRLPSKGKRMILTDFCRVYRISASVQEALEAQEIEGPQMLSDFSYQLYKKPVSEEGLGLSLGGTKNLWAGIPAWKEGYATIEEAETAMDAQHDGL</sequence>
<evidence type="ECO:0000313" key="2">
    <source>
        <dbReference type="Proteomes" id="UP001234202"/>
    </source>
</evidence>
<protein>
    <submittedName>
        <fullName evidence="1">Uncharacterized protein</fullName>
    </submittedName>
</protein>
<evidence type="ECO:0000313" key="1">
    <source>
        <dbReference type="EMBL" id="KAJ9119488.1"/>
    </source>
</evidence>
<dbReference type="EMBL" id="JASBWV010000024">
    <property type="protein sequence ID" value="KAJ9119488.1"/>
    <property type="molecule type" value="Genomic_DNA"/>
</dbReference>
<proteinExistence type="predicted"/>
<gene>
    <name evidence="1" type="ORF">QFC24_005722</name>
</gene>
<comment type="caution">
    <text evidence="1">The sequence shown here is derived from an EMBL/GenBank/DDBJ whole genome shotgun (WGS) entry which is preliminary data.</text>
</comment>
<name>A0ACC2X6S9_9TREE</name>
<accession>A0ACC2X6S9</accession>
<dbReference type="Proteomes" id="UP001234202">
    <property type="component" value="Unassembled WGS sequence"/>
</dbReference>
<reference evidence="1" key="1">
    <citation type="submission" date="2023-04" db="EMBL/GenBank/DDBJ databases">
        <title>Draft Genome sequencing of Naganishia species isolated from polar environments using Oxford Nanopore Technology.</title>
        <authorList>
            <person name="Leo P."/>
            <person name="Venkateswaran K."/>
        </authorList>
    </citation>
    <scope>NUCLEOTIDE SEQUENCE</scope>
    <source>
        <strain evidence="1">DBVPG 5303</strain>
    </source>
</reference>
<keyword evidence="2" id="KW-1185">Reference proteome</keyword>
<organism evidence="1 2">
    <name type="scientific">Naganishia onofrii</name>
    <dbReference type="NCBI Taxonomy" id="1851511"/>
    <lineage>
        <taxon>Eukaryota</taxon>
        <taxon>Fungi</taxon>
        <taxon>Dikarya</taxon>
        <taxon>Basidiomycota</taxon>
        <taxon>Agaricomycotina</taxon>
        <taxon>Tremellomycetes</taxon>
        <taxon>Filobasidiales</taxon>
        <taxon>Filobasidiaceae</taxon>
        <taxon>Naganishia</taxon>
    </lineage>
</organism>